<comment type="similarity">
    <text evidence="1">Belongs to the WD repeat CDC20/Fizzy family.</text>
</comment>
<evidence type="ECO:0000256" key="5">
    <source>
        <dbReference type="ARBA" id="ARBA00022776"/>
    </source>
</evidence>
<dbReference type="SUPFAM" id="SSF50978">
    <property type="entry name" value="WD40 repeat-like"/>
    <property type="match status" value="1"/>
</dbReference>
<evidence type="ECO:0000313" key="10">
    <source>
        <dbReference type="EMBL" id="KAF7491379.1"/>
    </source>
</evidence>
<dbReference type="PROSITE" id="PS50082">
    <property type="entry name" value="WD_REPEATS_2"/>
    <property type="match status" value="2"/>
</dbReference>
<evidence type="ECO:0000256" key="8">
    <source>
        <dbReference type="SAM" id="MobiDB-lite"/>
    </source>
</evidence>
<sequence length="501" mass="56319">MEKSSLSILTTQLENISLNNSIQPTVNISSTKKSIKNVKTPRQSKSFLHQQQTPSRKTPSRIRSDKENRKASPKTPANGDRFIPDRTAMNFEISHYVINNSEVCSSNESLKSTTMSELVGDLSNYRIMAYQNKAPLPPEGHINDAKVVYSSTKSNKRNKSARYISKQPERILDAPDIRNDYYLQLLDWNTNNILAVALNNEVYLWNAIDGNITNLMTLDDSDYVSSLSWSPNSPNHLAVGISTGITQLWDVTRSRCLRNLNNSTQRIGCMSWNNYIISNGSKDGCIYNHDVRVASSMVGTLQGHSQEICGLKWSPNGRMLASGGNDNLVNIWPNCFMGQSTSSAVEPLFKFTHHQAAVKALAWCTWRMNCLASGGGTNDRNIRIWNTQTGQCMHVVDTKSQVSSLLWSEQYRELISSHGYVNNELIIWTYPTFTKVAELVGHSARVLGMAMSADGSTVVSLGADETLRFWDCFDVDPEKKKNKKMIEQKKENNLTLRMNIR</sequence>
<evidence type="ECO:0000256" key="6">
    <source>
        <dbReference type="ARBA" id="ARBA00023306"/>
    </source>
</evidence>
<dbReference type="InterPro" id="IPR001680">
    <property type="entry name" value="WD40_rpt"/>
</dbReference>
<dbReference type="InterPro" id="IPR036322">
    <property type="entry name" value="WD40_repeat_dom_sf"/>
</dbReference>
<gene>
    <name evidence="11" type="ORF">QR98_0006450</name>
    <name evidence="10" type="ORF">SSS_4620</name>
</gene>
<dbReference type="InterPro" id="IPR033010">
    <property type="entry name" value="Cdc20/Fizzy"/>
</dbReference>
<evidence type="ECO:0000313" key="12">
    <source>
        <dbReference type="EnsemblMetazoa" id="KAF7491379.1"/>
    </source>
</evidence>
<dbReference type="PANTHER" id="PTHR19918">
    <property type="entry name" value="CELL DIVISION CYCLE 20 CDC20 FIZZY -RELATED"/>
    <property type="match status" value="1"/>
</dbReference>
<keyword evidence="2 7" id="KW-0853">WD repeat</keyword>
<evidence type="ECO:0000259" key="9">
    <source>
        <dbReference type="Pfam" id="PF24807"/>
    </source>
</evidence>
<feature type="repeat" description="WD" evidence="7">
    <location>
        <begin position="439"/>
        <end position="471"/>
    </location>
</feature>
<dbReference type="OrthoDB" id="10263272at2759"/>
<dbReference type="Proteomes" id="UP000616769">
    <property type="component" value="Unassembled WGS sequence"/>
</dbReference>
<reference evidence="12" key="4">
    <citation type="submission" date="2022-06" db="UniProtKB">
        <authorList>
            <consortium name="EnsemblMetazoa"/>
        </authorList>
    </citation>
    <scope>IDENTIFICATION</scope>
</reference>
<keyword evidence="4" id="KW-0677">Repeat</keyword>
<dbReference type="PROSITE" id="PS50294">
    <property type="entry name" value="WD_REPEATS_REGION"/>
    <property type="match status" value="2"/>
</dbReference>
<feature type="repeat" description="WD" evidence="7">
    <location>
        <begin position="301"/>
        <end position="332"/>
    </location>
</feature>
<evidence type="ECO:0000256" key="4">
    <source>
        <dbReference type="ARBA" id="ARBA00022737"/>
    </source>
</evidence>
<dbReference type="Gene3D" id="2.130.10.10">
    <property type="entry name" value="YVTN repeat-like/Quinoprotein amine dehydrogenase"/>
    <property type="match status" value="1"/>
</dbReference>
<dbReference type="EnsemblMetazoa" id="SSS_4620s_mrna">
    <property type="protein sequence ID" value="KAF7491379.1"/>
    <property type="gene ID" value="SSS_4620"/>
</dbReference>
<dbReference type="GO" id="GO:0005680">
    <property type="term" value="C:anaphase-promoting complex"/>
    <property type="evidence" value="ECO:0007669"/>
    <property type="project" value="TreeGrafter"/>
</dbReference>
<dbReference type="InterPro" id="IPR015943">
    <property type="entry name" value="WD40/YVTN_repeat-like_dom_sf"/>
</dbReference>
<feature type="domain" description="CDC20/Fizzy WD40" evidence="9">
    <location>
        <begin position="172"/>
        <end position="470"/>
    </location>
</feature>
<reference evidence="11 14" key="1">
    <citation type="journal article" date="2015" name="Parasit. Vectors">
        <title>Draft genome of the scabies mite.</title>
        <authorList>
            <person name="Rider S.D.Jr."/>
            <person name="Morgan M.S."/>
            <person name="Arlian L.G."/>
        </authorList>
    </citation>
    <scope>NUCLEOTIDE SEQUENCE [LARGE SCALE GENOMIC DNA]</scope>
    <source>
        <strain evidence="11">Arlian Lab</strain>
    </source>
</reference>
<name>A0A131ZTX8_SARSC</name>
<organism evidence="11 14">
    <name type="scientific">Sarcoptes scabiei</name>
    <name type="common">Itch mite</name>
    <name type="synonym">Acarus scabiei</name>
    <dbReference type="NCBI Taxonomy" id="52283"/>
    <lineage>
        <taxon>Eukaryota</taxon>
        <taxon>Metazoa</taxon>
        <taxon>Ecdysozoa</taxon>
        <taxon>Arthropoda</taxon>
        <taxon>Chelicerata</taxon>
        <taxon>Arachnida</taxon>
        <taxon>Acari</taxon>
        <taxon>Acariformes</taxon>
        <taxon>Sarcoptiformes</taxon>
        <taxon>Astigmata</taxon>
        <taxon>Psoroptidia</taxon>
        <taxon>Sarcoptoidea</taxon>
        <taxon>Sarcoptidae</taxon>
        <taxon>Sarcoptinae</taxon>
        <taxon>Sarcoptes</taxon>
    </lineage>
</organism>
<reference evidence="10" key="3">
    <citation type="submission" date="2020-01" db="EMBL/GenBank/DDBJ databases">
        <authorList>
            <person name="Korhonen P.K.K."/>
            <person name="Guangxu M.G."/>
            <person name="Wang T.W."/>
            <person name="Stroehlein A.J.S."/>
            <person name="Young N.D."/>
            <person name="Ang C.-S.A."/>
            <person name="Fernando D.W.F."/>
            <person name="Lu H.L."/>
            <person name="Taylor S.T."/>
            <person name="Ehtesham M.E.M."/>
            <person name="Najaraj S.H.N."/>
            <person name="Harsha G.H.G."/>
            <person name="Madugundu A.M."/>
            <person name="Renuse S.R."/>
            <person name="Holt D.H."/>
            <person name="Pandey A.P."/>
            <person name="Papenfuss A.P."/>
            <person name="Gasser R.B.G."/>
            <person name="Fischer K.F."/>
        </authorList>
    </citation>
    <scope>NUCLEOTIDE SEQUENCE</scope>
    <source>
        <strain evidence="10">SSS_KF_BRIS2020</strain>
    </source>
</reference>
<keyword evidence="3 10" id="KW-0132">Cell division</keyword>
<dbReference type="AlphaFoldDB" id="A0A131ZTX8"/>
<dbReference type="GO" id="GO:0051301">
    <property type="term" value="P:cell division"/>
    <property type="evidence" value="ECO:0007669"/>
    <property type="project" value="UniProtKB-KW"/>
</dbReference>
<keyword evidence="13" id="KW-1185">Reference proteome</keyword>
<keyword evidence="5" id="KW-0498">Mitosis</keyword>
<evidence type="ECO:0000313" key="13">
    <source>
        <dbReference type="Proteomes" id="UP000070412"/>
    </source>
</evidence>
<dbReference type="GO" id="GO:1905786">
    <property type="term" value="P:positive regulation of anaphase-promoting complex-dependent catabolic process"/>
    <property type="evidence" value="ECO:0007669"/>
    <property type="project" value="TreeGrafter"/>
</dbReference>
<reference evidence="13" key="2">
    <citation type="journal article" date="2020" name="PLoS Negl. Trop. Dis.">
        <title>High-quality nuclear genome for Sarcoptes scabiei-A critical resource for a neglected parasite.</title>
        <authorList>
            <person name="Korhonen P.K."/>
            <person name="Gasser R.B."/>
            <person name="Ma G."/>
            <person name="Wang T."/>
            <person name="Stroehlein A.J."/>
            <person name="Young N.D."/>
            <person name="Ang C.S."/>
            <person name="Fernando D.D."/>
            <person name="Lu H.C."/>
            <person name="Taylor S."/>
            <person name="Reynolds S.L."/>
            <person name="Mofiz E."/>
            <person name="Najaraj S.H."/>
            <person name="Gowda H."/>
            <person name="Madugundu A."/>
            <person name="Renuse S."/>
            <person name="Holt D."/>
            <person name="Pandey A."/>
            <person name="Papenfuss A.T."/>
            <person name="Fischer K."/>
        </authorList>
    </citation>
    <scope>NUCLEOTIDE SEQUENCE [LARGE SCALE GENOMIC DNA]</scope>
</reference>
<proteinExistence type="inferred from homology"/>
<dbReference type="GO" id="GO:1990757">
    <property type="term" value="F:ubiquitin ligase activator activity"/>
    <property type="evidence" value="ECO:0007669"/>
    <property type="project" value="TreeGrafter"/>
</dbReference>
<feature type="region of interest" description="Disordered" evidence="8">
    <location>
        <begin position="32"/>
        <end position="83"/>
    </location>
</feature>
<dbReference type="Proteomes" id="UP000070412">
    <property type="component" value="Unassembled WGS sequence"/>
</dbReference>
<accession>A0A131ZTX8</accession>
<dbReference type="InterPro" id="IPR056150">
    <property type="entry name" value="WD40_CDC20-Fz"/>
</dbReference>
<dbReference type="GO" id="GO:0010997">
    <property type="term" value="F:anaphase-promoting complex binding"/>
    <property type="evidence" value="ECO:0007669"/>
    <property type="project" value="InterPro"/>
</dbReference>
<dbReference type="SMART" id="SM00320">
    <property type="entry name" value="WD40"/>
    <property type="match status" value="7"/>
</dbReference>
<evidence type="ECO:0000256" key="2">
    <source>
        <dbReference type="ARBA" id="ARBA00022574"/>
    </source>
</evidence>
<dbReference type="EMBL" id="WVUK01000060">
    <property type="protein sequence ID" value="KAF7491379.1"/>
    <property type="molecule type" value="Genomic_DNA"/>
</dbReference>
<evidence type="ECO:0000256" key="7">
    <source>
        <dbReference type="PROSITE-ProRule" id="PRU00221"/>
    </source>
</evidence>
<dbReference type="Pfam" id="PF24807">
    <property type="entry name" value="WD40_CDC20-Fz"/>
    <property type="match status" value="1"/>
</dbReference>
<dbReference type="PANTHER" id="PTHR19918:SF8">
    <property type="entry name" value="FI02843P"/>
    <property type="match status" value="1"/>
</dbReference>
<evidence type="ECO:0000313" key="14">
    <source>
        <dbReference type="Proteomes" id="UP000616769"/>
    </source>
</evidence>
<keyword evidence="6" id="KW-0131">Cell cycle</keyword>
<protein>
    <submittedName>
        <fullName evidence="10">Cell division cycle protein 20 -like protein</fullName>
    </submittedName>
    <submittedName>
        <fullName evidence="11">WD domain containing protein 11</fullName>
    </submittedName>
</protein>
<evidence type="ECO:0000256" key="1">
    <source>
        <dbReference type="ARBA" id="ARBA00006445"/>
    </source>
</evidence>
<evidence type="ECO:0000256" key="3">
    <source>
        <dbReference type="ARBA" id="ARBA00022618"/>
    </source>
</evidence>
<dbReference type="VEuPathDB" id="VectorBase:SSCA000581"/>
<feature type="compositionally biased region" description="Polar residues" evidence="8">
    <location>
        <begin position="40"/>
        <end position="57"/>
    </location>
</feature>
<dbReference type="GO" id="GO:0031145">
    <property type="term" value="P:anaphase-promoting complex-dependent catabolic process"/>
    <property type="evidence" value="ECO:0007669"/>
    <property type="project" value="TreeGrafter"/>
</dbReference>
<dbReference type="EMBL" id="JXLN01001302">
    <property type="protein sequence ID" value="KPM02236.1"/>
    <property type="molecule type" value="Genomic_DNA"/>
</dbReference>
<evidence type="ECO:0000313" key="11">
    <source>
        <dbReference type="EMBL" id="KPM02236.1"/>
    </source>
</evidence>